<dbReference type="Proteomes" id="UP000657918">
    <property type="component" value="Unassembled WGS sequence"/>
</dbReference>
<sequence>MLRDSRPTCANHHLIWFPGHIPRHAFILWLATRCRLNTRDRTWFLGEAERQHCMLCLSSLESHDHLFFQCPYSLEVWSKINREAGLAWPNILWKDLLHWASLQLSGQQASHDYIAKIILATTVYYIWLERNNRMFNQVHKSTTSLVVEIHQLIRLHLASAKLSHPLPPETKVRWNISNGNPFST</sequence>
<comment type="caution">
    <text evidence="2">The sequence shown here is derived from an EMBL/GenBank/DDBJ whole genome shotgun (WGS) entry which is preliminary data.</text>
</comment>
<dbReference type="Pfam" id="PF13966">
    <property type="entry name" value="zf-RVT"/>
    <property type="match status" value="1"/>
</dbReference>
<name>A0A835MJC1_9ROSI</name>
<evidence type="ECO:0000259" key="1">
    <source>
        <dbReference type="Pfam" id="PF13966"/>
    </source>
</evidence>
<dbReference type="PANTHER" id="PTHR33116">
    <property type="entry name" value="REVERSE TRANSCRIPTASE ZINC-BINDING DOMAIN-CONTAINING PROTEIN-RELATED-RELATED"/>
    <property type="match status" value="1"/>
</dbReference>
<reference evidence="2 3" key="1">
    <citation type="submission" date="2020-10" db="EMBL/GenBank/DDBJ databases">
        <title>Plant Genome Project.</title>
        <authorList>
            <person name="Zhang R.-G."/>
        </authorList>
    </citation>
    <scope>NUCLEOTIDE SEQUENCE [LARGE SCALE GENOMIC DNA]</scope>
    <source>
        <strain evidence="2">FAFU-HL-1</strain>
        <tissue evidence="2">Leaf</tissue>
    </source>
</reference>
<dbReference type="InterPro" id="IPR026960">
    <property type="entry name" value="RVT-Znf"/>
</dbReference>
<accession>A0A835MJC1</accession>
<dbReference type="EMBL" id="JADGMS010000018">
    <property type="protein sequence ID" value="KAF9663051.1"/>
    <property type="molecule type" value="Genomic_DNA"/>
</dbReference>
<protein>
    <recommendedName>
        <fullName evidence="1">Reverse transcriptase zinc-binding domain-containing protein</fullName>
    </recommendedName>
</protein>
<dbReference type="PANTHER" id="PTHR33116:SF78">
    <property type="entry name" value="OS12G0587133 PROTEIN"/>
    <property type="match status" value="1"/>
</dbReference>
<dbReference type="OrthoDB" id="1748960at2759"/>
<gene>
    <name evidence="2" type="ORF">SADUNF_Sadunf18G0118000</name>
</gene>
<organism evidence="2 3">
    <name type="scientific">Salix dunnii</name>
    <dbReference type="NCBI Taxonomy" id="1413687"/>
    <lineage>
        <taxon>Eukaryota</taxon>
        <taxon>Viridiplantae</taxon>
        <taxon>Streptophyta</taxon>
        <taxon>Embryophyta</taxon>
        <taxon>Tracheophyta</taxon>
        <taxon>Spermatophyta</taxon>
        <taxon>Magnoliopsida</taxon>
        <taxon>eudicotyledons</taxon>
        <taxon>Gunneridae</taxon>
        <taxon>Pentapetalae</taxon>
        <taxon>rosids</taxon>
        <taxon>fabids</taxon>
        <taxon>Malpighiales</taxon>
        <taxon>Salicaceae</taxon>
        <taxon>Saliceae</taxon>
        <taxon>Salix</taxon>
    </lineage>
</organism>
<evidence type="ECO:0000313" key="3">
    <source>
        <dbReference type="Proteomes" id="UP000657918"/>
    </source>
</evidence>
<proteinExistence type="predicted"/>
<keyword evidence="3" id="KW-1185">Reference proteome</keyword>
<evidence type="ECO:0000313" key="2">
    <source>
        <dbReference type="EMBL" id="KAF9663051.1"/>
    </source>
</evidence>
<feature type="domain" description="Reverse transcriptase zinc-binding" evidence="1">
    <location>
        <begin position="2"/>
        <end position="77"/>
    </location>
</feature>
<dbReference type="AlphaFoldDB" id="A0A835MJC1"/>